<sequence>MYSIVPIQNIPNNRFSSKIPVDGQNLTLIFYVTYNELAKYWLIDISNADGMMLISGLPVVPAQNILEQYQYMQIGSAYILPRSQVKEQWPSADTLLTDWYLIWSDTDGYDGK</sequence>
<dbReference type="EMBL" id="BK015257">
    <property type="protein sequence ID" value="DAD98277.1"/>
    <property type="molecule type" value="Genomic_DNA"/>
</dbReference>
<protein>
    <recommendedName>
        <fullName evidence="1">Cyanophage baseplate Pam3 plug gp18 domain-containing protein</fullName>
    </recommendedName>
</protein>
<evidence type="ECO:0000313" key="2">
    <source>
        <dbReference type="EMBL" id="DAD98277.1"/>
    </source>
</evidence>
<accession>A0A8S5NU03</accession>
<organism evidence="2">
    <name type="scientific">Myoviridae sp. ctiu99</name>
    <dbReference type="NCBI Taxonomy" id="2825158"/>
    <lineage>
        <taxon>Viruses</taxon>
        <taxon>Duplodnaviria</taxon>
        <taxon>Heunggongvirae</taxon>
        <taxon>Uroviricota</taxon>
        <taxon>Caudoviricetes</taxon>
    </lineage>
</organism>
<proteinExistence type="predicted"/>
<evidence type="ECO:0000259" key="1">
    <source>
        <dbReference type="Pfam" id="PF22479"/>
    </source>
</evidence>
<reference evidence="2" key="1">
    <citation type="journal article" date="2021" name="Proc. Natl. Acad. Sci. U.S.A.">
        <title>A Catalog of Tens of Thousands of Viruses from Human Metagenomes Reveals Hidden Associations with Chronic Diseases.</title>
        <authorList>
            <person name="Tisza M.J."/>
            <person name="Buck C.B."/>
        </authorList>
    </citation>
    <scope>NUCLEOTIDE SEQUENCE</scope>
    <source>
        <strain evidence="2">Ctiu99</strain>
    </source>
</reference>
<name>A0A8S5NU03_9CAUD</name>
<dbReference type="Pfam" id="PF22479">
    <property type="entry name" value="Pam3_gp18"/>
    <property type="match status" value="1"/>
</dbReference>
<dbReference type="InterPro" id="IPR054252">
    <property type="entry name" value="Pam3_gp18"/>
</dbReference>
<feature type="domain" description="Cyanophage baseplate Pam3 plug gp18" evidence="1">
    <location>
        <begin position="3"/>
        <end position="105"/>
    </location>
</feature>